<gene>
    <name evidence="2" type="ORF">PISL3812_05206</name>
</gene>
<protein>
    <submittedName>
        <fullName evidence="2">Mitochondrial acidic protein mam33</fullName>
    </submittedName>
</protein>
<dbReference type="GO" id="GO:0042256">
    <property type="term" value="P:cytosolic ribosome assembly"/>
    <property type="evidence" value="ECO:0007669"/>
    <property type="project" value="TreeGrafter"/>
</dbReference>
<dbReference type="Gene3D" id="3.10.280.10">
    <property type="entry name" value="Mitochondrial glycoprotein"/>
    <property type="match status" value="1"/>
</dbReference>
<evidence type="ECO:0000313" key="3">
    <source>
        <dbReference type="Proteomes" id="UP000054383"/>
    </source>
</evidence>
<dbReference type="PANTHER" id="PTHR10826">
    <property type="entry name" value="COMPLEMENT COMPONENT 1"/>
    <property type="match status" value="1"/>
</dbReference>
<dbReference type="OMA" id="RWLNNVK"/>
<sequence length="302" mass="33452">MLSLRAFTRSAPRAFTRSVSVAARPASRLPTAFSRPTSLQSSLTKYQHSAFSTARVLREPAGESDVELAAKLDDELGHEKVNNAVDAPAEAVKAFLEFESNPWKVKDVAGEQEVVLTRKFGNESIRATFTISDLQNLQEEDFDDLAEGEFDEHAAANQAQTGQAVGVHPEDQLSPADRGYDETSQASFPVRVSITIEKPGNGALLIHTAAQDGVFEIEDVYHFAKADLANAETAEKDWTRQSLYGGPIYSNLDEDLQALFERYLEERGFDAELANFIPDYITVKEQKEYARWLGNLKNFVSA</sequence>
<dbReference type="GO" id="GO:0005759">
    <property type="term" value="C:mitochondrial matrix"/>
    <property type="evidence" value="ECO:0007669"/>
    <property type="project" value="InterPro"/>
</dbReference>
<accession>A0A0U1LXT4</accession>
<dbReference type="AlphaFoldDB" id="A0A0U1LXT4"/>
<dbReference type="OrthoDB" id="278212at2759"/>
<dbReference type="EMBL" id="CVMT01000004">
    <property type="protein sequence ID" value="CRG88179.1"/>
    <property type="molecule type" value="Genomic_DNA"/>
</dbReference>
<dbReference type="SUPFAM" id="SSF54529">
    <property type="entry name" value="Mitochondrial glycoprotein MAM33-like"/>
    <property type="match status" value="1"/>
</dbReference>
<reference evidence="2 3" key="1">
    <citation type="submission" date="2015-04" db="EMBL/GenBank/DDBJ databases">
        <authorList>
            <person name="Syromyatnikov M.Y."/>
            <person name="Popov V.N."/>
        </authorList>
    </citation>
    <scope>NUCLEOTIDE SEQUENCE [LARGE SCALE GENOMIC DNA]</scope>
    <source>
        <strain evidence="2">WF-38-12</strain>
    </source>
</reference>
<proteinExistence type="predicted"/>
<dbReference type="PANTHER" id="PTHR10826:SF1">
    <property type="entry name" value="COMPLEMENT COMPONENT 1 Q SUBCOMPONENT-BINDING PROTEIN, MITOCHONDRIAL"/>
    <property type="match status" value="1"/>
</dbReference>
<evidence type="ECO:0000313" key="2">
    <source>
        <dbReference type="EMBL" id="CRG88179.1"/>
    </source>
</evidence>
<organism evidence="2 3">
    <name type="scientific">Talaromyces islandicus</name>
    <name type="common">Penicillium islandicum</name>
    <dbReference type="NCBI Taxonomy" id="28573"/>
    <lineage>
        <taxon>Eukaryota</taxon>
        <taxon>Fungi</taxon>
        <taxon>Dikarya</taxon>
        <taxon>Ascomycota</taxon>
        <taxon>Pezizomycotina</taxon>
        <taxon>Eurotiomycetes</taxon>
        <taxon>Eurotiomycetidae</taxon>
        <taxon>Eurotiales</taxon>
        <taxon>Trichocomaceae</taxon>
        <taxon>Talaromyces</taxon>
        <taxon>Talaromyces sect. Islandici</taxon>
    </lineage>
</organism>
<dbReference type="InterPro" id="IPR003428">
    <property type="entry name" value="MAM33"/>
</dbReference>
<dbReference type="Proteomes" id="UP000054383">
    <property type="component" value="Unassembled WGS sequence"/>
</dbReference>
<dbReference type="InterPro" id="IPR036561">
    <property type="entry name" value="MAM33_sf"/>
</dbReference>
<name>A0A0U1LXT4_TALIS</name>
<feature type="region of interest" description="Disordered" evidence="1">
    <location>
        <begin position="159"/>
        <end position="182"/>
    </location>
</feature>
<dbReference type="Pfam" id="PF02330">
    <property type="entry name" value="MAM33"/>
    <property type="match status" value="1"/>
</dbReference>
<evidence type="ECO:0000256" key="1">
    <source>
        <dbReference type="SAM" id="MobiDB-lite"/>
    </source>
</evidence>
<dbReference type="STRING" id="28573.A0A0U1LXT4"/>
<keyword evidence="3" id="KW-1185">Reference proteome</keyword>
<dbReference type="FunFam" id="3.10.280.10:FF:000007">
    <property type="entry name" value="Regulatory protein SUAPRGA1"/>
    <property type="match status" value="1"/>
</dbReference>